<dbReference type="PANTHER" id="PTHR11575">
    <property type="entry name" value="5'-NUCLEOTIDASE-RELATED"/>
    <property type="match status" value="1"/>
</dbReference>
<dbReference type="NCBIfam" id="NF038117">
    <property type="entry name" value="choice_anch_I"/>
    <property type="match status" value="1"/>
</dbReference>
<keyword evidence="4" id="KW-1185">Reference proteome</keyword>
<dbReference type="RefSeq" id="WP_136078837.1">
    <property type="nucleotide sequence ID" value="NZ_CAAHFG010000001.1"/>
</dbReference>
<evidence type="ECO:0000313" key="4">
    <source>
        <dbReference type="Proteomes" id="UP000366872"/>
    </source>
</evidence>
<dbReference type="InterPro" id="IPR055188">
    <property type="entry name" value="Choice_anch_I"/>
</dbReference>
<dbReference type="SUPFAM" id="SSF55816">
    <property type="entry name" value="5'-nucleotidase (syn. UDP-sugar hydrolase), C-terminal domain"/>
    <property type="match status" value="1"/>
</dbReference>
<feature type="domain" description="LTD" evidence="2">
    <location>
        <begin position="11"/>
        <end position="155"/>
    </location>
</feature>
<reference evidence="3 4" key="1">
    <citation type="submission" date="2019-04" db="EMBL/GenBank/DDBJ databases">
        <authorList>
            <person name="Van Vliet M D."/>
        </authorList>
    </citation>
    <scope>NUCLEOTIDE SEQUENCE [LARGE SCALE GENOMIC DNA]</scope>
    <source>
        <strain evidence="3 4">F1</strain>
    </source>
</reference>
<dbReference type="GO" id="GO:0008768">
    <property type="term" value="F:UDP-sugar diphosphatase activity"/>
    <property type="evidence" value="ECO:0007669"/>
    <property type="project" value="TreeGrafter"/>
</dbReference>
<dbReference type="InterPro" id="IPR036415">
    <property type="entry name" value="Lamin_tail_dom_sf"/>
</dbReference>
<dbReference type="InterPro" id="IPR011045">
    <property type="entry name" value="N2O_reductase_N"/>
</dbReference>
<dbReference type="PANTHER" id="PTHR11575:SF24">
    <property type="entry name" value="5'-NUCLEOTIDASE"/>
    <property type="match status" value="1"/>
</dbReference>
<keyword evidence="1" id="KW-0732">Signal</keyword>
<evidence type="ECO:0000313" key="3">
    <source>
        <dbReference type="EMBL" id="VGO13251.1"/>
    </source>
</evidence>
<dbReference type="GO" id="GO:0030288">
    <property type="term" value="C:outer membrane-bounded periplasmic space"/>
    <property type="evidence" value="ECO:0007669"/>
    <property type="project" value="TreeGrafter"/>
</dbReference>
<dbReference type="Gene3D" id="3.90.780.10">
    <property type="entry name" value="5'-Nucleotidase, C-terminal domain"/>
    <property type="match status" value="1"/>
</dbReference>
<accession>A0A6C2U0Y3</accession>
<dbReference type="Gene3D" id="3.60.21.10">
    <property type="match status" value="1"/>
</dbReference>
<dbReference type="Pfam" id="PF00932">
    <property type="entry name" value="LTD"/>
    <property type="match status" value="1"/>
</dbReference>
<protein>
    <submittedName>
        <fullName evidence="3">Trifunctional nucleotide phosphoesterase protein YfkN</fullName>
    </submittedName>
</protein>
<dbReference type="InterPro" id="IPR029052">
    <property type="entry name" value="Metallo-depent_PP-like"/>
</dbReference>
<dbReference type="GO" id="GO:0008253">
    <property type="term" value="F:5'-nucleotidase activity"/>
    <property type="evidence" value="ECO:0007669"/>
    <property type="project" value="TreeGrafter"/>
</dbReference>
<name>A0A6C2U0Y3_PONDE</name>
<dbReference type="InterPro" id="IPR001322">
    <property type="entry name" value="Lamin_tail_dom"/>
</dbReference>
<dbReference type="Gene3D" id="2.130.10.10">
    <property type="entry name" value="YVTN repeat-like/Quinoprotein amine dehydrogenase"/>
    <property type="match status" value="1"/>
</dbReference>
<dbReference type="Proteomes" id="UP000366872">
    <property type="component" value="Unassembled WGS sequence"/>
</dbReference>
<dbReference type="SUPFAM" id="SSF56300">
    <property type="entry name" value="Metallo-dependent phosphatases"/>
    <property type="match status" value="1"/>
</dbReference>
<dbReference type="InterPro" id="IPR006179">
    <property type="entry name" value="5_nucleotidase/apyrase"/>
</dbReference>
<dbReference type="PROSITE" id="PS51841">
    <property type="entry name" value="LTD"/>
    <property type="match status" value="1"/>
</dbReference>
<dbReference type="InterPro" id="IPR011048">
    <property type="entry name" value="Haem_d1_sf"/>
</dbReference>
<organism evidence="3 4">
    <name type="scientific">Pontiella desulfatans</name>
    <dbReference type="NCBI Taxonomy" id="2750659"/>
    <lineage>
        <taxon>Bacteria</taxon>
        <taxon>Pseudomonadati</taxon>
        <taxon>Kiritimatiellota</taxon>
        <taxon>Kiritimatiellia</taxon>
        <taxon>Kiritimatiellales</taxon>
        <taxon>Pontiellaceae</taxon>
        <taxon>Pontiella</taxon>
    </lineage>
</organism>
<dbReference type="SUPFAM" id="SSF50974">
    <property type="entry name" value="Nitrous oxide reductase, N-terminal domain"/>
    <property type="match status" value="1"/>
</dbReference>
<feature type="chain" id="PRO_5025691207" evidence="1">
    <location>
        <begin position="22"/>
        <end position="1438"/>
    </location>
</feature>
<dbReference type="SUPFAM" id="SSF51004">
    <property type="entry name" value="C-terminal (heme d1) domain of cytochrome cd1-nitrite reductase"/>
    <property type="match status" value="1"/>
</dbReference>
<evidence type="ECO:0000256" key="1">
    <source>
        <dbReference type="SAM" id="SignalP"/>
    </source>
</evidence>
<proteinExistence type="predicted"/>
<sequence>MKTKMLGLLLAGVAMTGAVCGQSLIISEIVDATESGGLPKFVELTNVGETPVNLSSFGIANFNNGATSSSYASYTLPDVDLAAGDSYVLSYESGDVPGTNTFLDVYGFEPDNYDQSSFFNGDDVIILFNTNGYPGGNAAVVQDDIVDVFGVLGTDGSGEPWEYMDSYAYRNSAITAPNSTFTLSEWTFGGANILDGVGAAGIAAATDPGAHLFEAATASSIALVPAGTIELAEGAEIVAFDENTATAFVTTPADGLAIIDLSDPTAPLHIGSLLTNELINSVAVHDGLVAVAVESGSSAPGAVVFLDAATGAETNRVVVGILPDNVVFSPNGLMALTANEAETGDHADYGAGSISVIDLSAGVASATVTNLGFEAFDSLTNELRAAGVRIFPGCLPSQDFEPEFVAVSPDSTQAFVTLQEANAMAVVDLTVPAITGIAPLGLKDWSLPENTLDAGDKDAGINMTNYPFFGMYMPDTVVSFEVGGATYYVIANEGDSRDYLDVDETRLEDVTLDTNAFPNAAMLQSRDWAGRLKVSLVDADTDGDGDFDVVYAYGGRSFSILDENGTMVYDSADAFETYLATERPQLFNIDDGDPGEFDKRSDDKGCEPEAVEVGVVDGVIYAFIGLERVGGIMVYNVSNPASPEFVQFARLYTDAAPEGMEFVAATNSPSGKPLLLVANEDSNTLTVYGIETDATGLGLQFLHASDLEGSVDAIDNAPNFAAVVEALENDAAGRGIGSVLLSAGDNYIPGPFFSASGDYSMRSVFQSSYSNFFDVAGLDNVREGGGRADITIMNLIGFDASCFGNHEFDAGTSAAAEIIGQDLRGGTLNDVRWPGAQFPYLSANLDFSADASLGGLFTDSLLESAAFASTSSTLTNAVPKIAPLTIINVGGERVGVVGGTTPILASISSPGDVAVKDPGAGSNDMADLAEILQPQIDRLTVAGVNKIVLVTHLQQLALETELLPLLSGVDIAVAGGSDTLLADGDDYLRAGDVADDTYPRTAVTKDGEPALIVSTDGEYSYVGRLVVDFTVDGQIVTTNLDSTVNGAYATDDQGVSNLWGSVAAAYYADGKADRVKEITDGVEGVVIAKDSNVFGHTSVFIEGRREFVRTEETTLGDLSADANLWMAQLADPTVAVSIKNGGGIRAEIGAIDGYTGELLPPQANALSGKLEGQISQLDIENSLRFNNGLTLMNLTATQLWYVVEHAVAATADGATPGQFGQFAGIAFTFDPSAPAYSRVQSLALTDASGSATNAIVAAGQMVGDPQRPIRIVTLDFLVNFGGDNYPFDDYEAADAFFVDRVDLADAGLAAGTATFTAPGGEQDALAEYLAAFYPTNGTAYAMAETPIEEDTRIIYLTSQADTMFAATGGSIGVDAATGERQLGWAGMSGVEYQVLFATNLNQEVWTPVGSAAAIDGTIVLDDATDRGEAGFYRIQIAE</sequence>
<dbReference type="SUPFAM" id="SSF74853">
    <property type="entry name" value="Lamin A/C globular tail domain"/>
    <property type="match status" value="1"/>
</dbReference>
<feature type="signal peptide" evidence="1">
    <location>
        <begin position="1"/>
        <end position="21"/>
    </location>
</feature>
<dbReference type="GO" id="GO:0009166">
    <property type="term" value="P:nucleotide catabolic process"/>
    <property type="evidence" value="ECO:0007669"/>
    <property type="project" value="InterPro"/>
</dbReference>
<dbReference type="Pfam" id="PF02872">
    <property type="entry name" value="5_nucleotid_C"/>
    <property type="match status" value="1"/>
</dbReference>
<evidence type="ECO:0000259" key="2">
    <source>
        <dbReference type="PROSITE" id="PS51841"/>
    </source>
</evidence>
<dbReference type="InterPro" id="IPR008334">
    <property type="entry name" value="5'-Nucleotdase_C"/>
</dbReference>
<dbReference type="InterPro" id="IPR036907">
    <property type="entry name" value="5'-Nucleotdase_C_sf"/>
</dbReference>
<dbReference type="EMBL" id="CAAHFG010000001">
    <property type="protein sequence ID" value="VGO13251.1"/>
    <property type="molecule type" value="Genomic_DNA"/>
</dbReference>
<dbReference type="Pfam" id="PF22494">
    <property type="entry name" value="choice_anch_I"/>
    <property type="match status" value="1"/>
</dbReference>
<gene>
    <name evidence="3" type="primary">yfkN</name>
    <name evidence="3" type="ORF">PDESU_01807</name>
</gene>
<dbReference type="InterPro" id="IPR015943">
    <property type="entry name" value="WD40/YVTN_repeat-like_dom_sf"/>
</dbReference>